<dbReference type="Proteomes" id="UP000197394">
    <property type="component" value="Unassembled WGS sequence"/>
</dbReference>
<dbReference type="EMBL" id="NGKM01000017">
    <property type="protein sequence ID" value="OWK65708.1"/>
    <property type="molecule type" value="Genomic_DNA"/>
</dbReference>
<dbReference type="EMBL" id="CP072270">
    <property type="protein sequence ID" value="QTK42139.1"/>
    <property type="molecule type" value="Genomic_DNA"/>
</dbReference>
<evidence type="ECO:0000313" key="5">
    <source>
        <dbReference type="Proteomes" id="UP000470018"/>
    </source>
</evidence>
<name>A0A1Y1NZQ4_ACIBA</name>
<sequence length="367" mass="41596">MKEKIQNILTLTPGLTGREIAFKLQGVDKKMVNSFLFHNPDGFIQDKNTHKWYLDSQNYVLEFTSNTWLDENKFEDDLIKAGCMLSSSAKKCIIRFPKKCQILLIAGARLISLINQVAHDGREVELDFTNCPNTLSYLDRLGFFDYLNSSISVLPQKPSHSKAKKYQGNSNSLVEIASIDLNNFDYQLPQKLTEAFIFHAGEKYKMAAFTVFAELIGNVQEHSETPISGFAALQLYNGNRKHIQTVISDSGVGIASTIKRNLEKFYPNLYNKQTDLSDTDSEIFLISHALKYGGLSQFGSDPDEEARGLGLRKTQDYAAEYDAVVTIRQHNFDLKFIYNKGVLTEIEERKEITIINGTQVCFDFYLG</sequence>
<gene>
    <name evidence="2" type="ORF">CBE85_14905</name>
    <name evidence="1" type="ORF">G3N53_03570</name>
    <name evidence="3" type="ORF">J6E47_11955</name>
</gene>
<protein>
    <submittedName>
        <fullName evidence="3">ATP-binding protein</fullName>
    </submittedName>
</protein>
<dbReference type="AlphaFoldDB" id="A0A1Y1NZQ4"/>
<accession>A0A1Y1NZQ4</accession>
<reference evidence="3" key="3">
    <citation type="submission" date="2021-03" db="EMBL/GenBank/DDBJ databases">
        <title>Complete genome sequencing of Acinetobacter baumannii.</title>
        <authorList>
            <person name="Yadav B."/>
            <person name="Makwana N."/>
            <person name="Kharat A.S."/>
            <person name="Veeraraghavan B."/>
            <person name="Vijayakumar S."/>
            <person name="Priya M."/>
        </authorList>
    </citation>
    <scope>NUCLEOTIDE SEQUENCE</scope>
    <source>
        <strain evidence="3">KSK6</strain>
    </source>
</reference>
<proteinExistence type="predicted"/>
<dbReference type="EMBL" id="JAAGTY010000003">
    <property type="protein sequence ID" value="NDW40141.1"/>
    <property type="molecule type" value="Genomic_DNA"/>
</dbReference>
<evidence type="ECO:0000313" key="3">
    <source>
        <dbReference type="EMBL" id="QTK42139.1"/>
    </source>
</evidence>
<evidence type="ECO:0000313" key="1">
    <source>
        <dbReference type="EMBL" id="NDW40141.1"/>
    </source>
</evidence>
<dbReference type="RefSeq" id="WP_045544301.1">
    <property type="nucleotide sequence ID" value="NZ_AP014649.1"/>
</dbReference>
<reference evidence="1 5" key="2">
    <citation type="submission" date="2020-02" db="EMBL/GenBank/DDBJ databases">
        <title>Whole genome shot-gun sequencing of clinical Carbapenem resistant A. baumannii.</title>
        <authorList>
            <person name="Veeraraghavan B."/>
            <person name="Mathur P."/>
            <person name="Vijayakumar S."/>
            <person name="Vasudevan K."/>
            <person name="Lincy M."/>
            <person name="Kirubananthan A."/>
        </authorList>
    </citation>
    <scope>NUCLEOTIDE SEQUENCE [LARGE SCALE GENOMIC DNA]</scope>
    <source>
        <strain evidence="1 5">SP816</strain>
    </source>
</reference>
<dbReference type="Proteomes" id="UP000470018">
    <property type="component" value="Unassembled WGS sequence"/>
</dbReference>
<dbReference type="GO" id="GO:0005524">
    <property type="term" value="F:ATP binding"/>
    <property type="evidence" value="ECO:0007669"/>
    <property type="project" value="UniProtKB-KW"/>
</dbReference>
<dbReference type="Proteomes" id="UP000664966">
    <property type="component" value="Chromosome"/>
</dbReference>
<organism evidence="1 5">
    <name type="scientific">Acinetobacter baumannii</name>
    <dbReference type="NCBI Taxonomy" id="470"/>
    <lineage>
        <taxon>Bacteria</taxon>
        <taxon>Pseudomonadati</taxon>
        <taxon>Pseudomonadota</taxon>
        <taxon>Gammaproteobacteria</taxon>
        <taxon>Moraxellales</taxon>
        <taxon>Moraxellaceae</taxon>
        <taxon>Acinetobacter</taxon>
        <taxon>Acinetobacter calcoaceticus/baumannii complex</taxon>
    </lineage>
</organism>
<keyword evidence="3" id="KW-0547">Nucleotide-binding</keyword>
<evidence type="ECO:0000313" key="4">
    <source>
        <dbReference type="Proteomes" id="UP000197394"/>
    </source>
</evidence>
<evidence type="ECO:0000313" key="2">
    <source>
        <dbReference type="EMBL" id="OWK65708.1"/>
    </source>
</evidence>
<keyword evidence="3" id="KW-0067">ATP-binding</keyword>
<reference evidence="2 4" key="1">
    <citation type="submission" date="2017-05" db="EMBL/GenBank/DDBJ databases">
        <title>Draft genome sequence of MDR A. baumannii AB360.</title>
        <authorList>
            <person name="Wareham D.W."/>
            <person name="Bean D.C."/>
        </authorList>
    </citation>
    <scope>NUCLEOTIDE SEQUENCE [LARGE SCALE GENOMIC DNA]</scope>
    <source>
        <strain evidence="2 4">AB360</strain>
    </source>
</reference>